<organism evidence="20 21">
    <name type="scientific">Sediminimonas qiaohouensis</name>
    <dbReference type="NCBI Taxonomy" id="552061"/>
    <lineage>
        <taxon>Bacteria</taxon>
        <taxon>Pseudomonadati</taxon>
        <taxon>Pseudomonadota</taxon>
        <taxon>Alphaproteobacteria</taxon>
        <taxon>Rhodobacterales</taxon>
        <taxon>Roseobacteraceae</taxon>
        <taxon>Sediminimonas</taxon>
    </lineage>
</organism>
<dbReference type="SUPFAM" id="SSF55008">
    <property type="entry name" value="HMA, heavy metal-associated domain"/>
    <property type="match status" value="2"/>
</dbReference>
<feature type="transmembrane region" description="Helical" evidence="17">
    <location>
        <begin position="766"/>
        <end position="785"/>
    </location>
</feature>
<dbReference type="GO" id="GO:0043682">
    <property type="term" value="F:P-type divalent copper transporter activity"/>
    <property type="evidence" value="ECO:0007669"/>
    <property type="project" value="TreeGrafter"/>
</dbReference>
<dbReference type="AlphaFoldDB" id="A0A7C9LN06"/>
<dbReference type="SUPFAM" id="SSF56784">
    <property type="entry name" value="HAD-like"/>
    <property type="match status" value="1"/>
</dbReference>
<dbReference type="NCBIfam" id="TIGR01525">
    <property type="entry name" value="ATPase-IB_hvy"/>
    <property type="match status" value="1"/>
</dbReference>
<dbReference type="InterPro" id="IPR006121">
    <property type="entry name" value="HMA_dom"/>
</dbReference>
<dbReference type="Gene3D" id="3.30.70.100">
    <property type="match status" value="2"/>
</dbReference>
<dbReference type="InterPro" id="IPR006122">
    <property type="entry name" value="HMA_Cu_ion-bd"/>
</dbReference>
<keyword evidence="16 17" id="KW-0472">Membrane</keyword>
<proteinExistence type="inferred from homology"/>
<gene>
    <name evidence="20" type="ORF">FH759_06780</name>
</gene>
<dbReference type="InterPro" id="IPR023299">
    <property type="entry name" value="ATPase_P-typ_cyto_dom_N"/>
</dbReference>
<keyword evidence="11" id="KW-0460">Magnesium</keyword>
<dbReference type="Gene3D" id="2.70.150.10">
    <property type="entry name" value="Calcium-transporting ATPase, cytoplasmic transduction domain A"/>
    <property type="match status" value="1"/>
</dbReference>
<dbReference type="PRINTS" id="PR00119">
    <property type="entry name" value="CATATPASE"/>
</dbReference>
<keyword evidence="6 17" id="KW-0479">Metal-binding</keyword>
<evidence type="ECO:0000256" key="1">
    <source>
        <dbReference type="ARBA" id="ARBA00004651"/>
    </source>
</evidence>
<comment type="caution">
    <text evidence="20">The sequence shown here is derived from an EMBL/GenBank/DDBJ whole genome shotgun (WGS) entry which is preliminary data.</text>
</comment>
<keyword evidence="13 17" id="KW-1133">Transmembrane helix</keyword>
<dbReference type="InterPro" id="IPR018303">
    <property type="entry name" value="ATPase_P-typ_P_site"/>
</dbReference>
<keyword evidence="4 17" id="KW-1003">Cell membrane</keyword>
<keyword evidence="9" id="KW-0187">Copper transport</keyword>
<dbReference type="GO" id="GO:0005524">
    <property type="term" value="F:ATP binding"/>
    <property type="evidence" value="ECO:0007669"/>
    <property type="project" value="UniProtKB-UniRule"/>
</dbReference>
<dbReference type="CDD" id="cd02094">
    <property type="entry name" value="P-type_ATPase_Cu-like"/>
    <property type="match status" value="1"/>
</dbReference>
<evidence type="ECO:0000259" key="19">
    <source>
        <dbReference type="PROSITE" id="PS50846"/>
    </source>
</evidence>
<dbReference type="Pfam" id="PF00122">
    <property type="entry name" value="E1-E2_ATPase"/>
    <property type="match status" value="1"/>
</dbReference>
<dbReference type="InterPro" id="IPR059000">
    <property type="entry name" value="ATPase_P-type_domA"/>
</dbReference>
<keyword evidence="3" id="KW-0813">Transport</keyword>
<feature type="domain" description="HMA" evidence="19">
    <location>
        <begin position="72"/>
        <end position="138"/>
    </location>
</feature>
<sequence>MPDTTQLRLSVEGMSCASCVGRVERALNAVDGVSDVSVNLASETVQLSLGAPADIASVAATLDEAGYPASRGRVRLSVASMSCASCVGRVDRALAAVPGVLSVNVNLASETATVDYVEGAVTVDDLIRAATDAGYPAEATEDTAAAQDTTDRKQTEAREMARHMTLAAVLALPVFALEMGAHLIPGMHELIGSTIGHQTSWLIQFVLTTLVLIGPGRMFYTKGFPALLRGAPDMNSLVAVGTSAAYLYSVVATFAPALLPEQSRAVYFEAAAVIVVLILLGRALEARAKGRTGAAIRALVGLTPRTATVLRNDTPHEVPIDEIQTGDLLLVRPGERIATDGEVTQGSAHVDESMITGEPVPVLKSPGDPVTGGTVNGAGSLRFRATRVGADTTLSQIIRMVEQAQGAKLPIQGLVDRVTLWFVPAVMTVAVLTVLVWLLIGPAPALTMALVAGVSVLIIACPCAMGLATPTSIMVGTGRAAEMGVLFRKGDALQGLGSVDVVALDKTGTLTRGRPELTDMILTEYSPLDRPRVLSLIAALEAQSEHPIAQAITRAAEAEDATGPRPNVTDFAAITGYGVRANVDGHDVLVGADRLMTREGIDISALQDREKALAERGRTALFAAIDGQAAALVAVADPLKPASGAAIAALHDLGLSVAMITGDKPETARAIAAEIGIDHVIAGVLPDGKVSALEDLAKGGRRVGFVGDGINDAPALARADVGIAIGTGTDVAIESADVVLMSGDLRGVVNAFHVSRHTMRNIRQNLFWAFGYNTALIPVAAGVLYPAFGLLLSPILAAGAMALSSVFVLSNALRLRRLRPVMDEGHSPAHLEGHDEAAVKAEPAAA</sequence>
<evidence type="ECO:0000256" key="2">
    <source>
        <dbReference type="ARBA" id="ARBA00006024"/>
    </source>
</evidence>
<feature type="region of interest" description="Disordered" evidence="18">
    <location>
        <begin position="826"/>
        <end position="846"/>
    </location>
</feature>
<keyword evidence="5 17" id="KW-0812">Transmembrane</keyword>
<evidence type="ECO:0000256" key="6">
    <source>
        <dbReference type="ARBA" id="ARBA00022723"/>
    </source>
</evidence>
<feature type="transmembrane region" description="Helical" evidence="17">
    <location>
        <begin position="791"/>
        <end position="813"/>
    </location>
</feature>
<evidence type="ECO:0000256" key="18">
    <source>
        <dbReference type="SAM" id="MobiDB-lite"/>
    </source>
</evidence>
<evidence type="ECO:0000313" key="21">
    <source>
        <dbReference type="Proteomes" id="UP000483078"/>
    </source>
</evidence>
<dbReference type="InterPro" id="IPR001757">
    <property type="entry name" value="P_typ_ATPase"/>
</dbReference>
<dbReference type="PRINTS" id="PR00943">
    <property type="entry name" value="CUATPASE"/>
</dbReference>
<evidence type="ECO:0000256" key="16">
    <source>
        <dbReference type="ARBA" id="ARBA00023136"/>
    </source>
</evidence>
<dbReference type="GO" id="GO:0016887">
    <property type="term" value="F:ATP hydrolysis activity"/>
    <property type="evidence" value="ECO:0007669"/>
    <property type="project" value="InterPro"/>
</dbReference>
<feature type="transmembrane region" description="Helical" evidence="17">
    <location>
        <begin position="166"/>
        <end position="187"/>
    </location>
</feature>
<feature type="transmembrane region" description="Helical" evidence="17">
    <location>
        <begin position="418"/>
        <end position="440"/>
    </location>
</feature>
<dbReference type="GO" id="GO:0055070">
    <property type="term" value="P:copper ion homeostasis"/>
    <property type="evidence" value="ECO:0007669"/>
    <property type="project" value="TreeGrafter"/>
</dbReference>
<keyword evidence="10 17" id="KW-0067">ATP-binding</keyword>
<dbReference type="SFLD" id="SFLDF00027">
    <property type="entry name" value="p-type_atpase"/>
    <property type="match status" value="1"/>
</dbReference>
<evidence type="ECO:0000313" key="20">
    <source>
        <dbReference type="EMBL" id="MTJ04382.1"/>
    </source>
</evidence>
<reference evidence="20 21" key="1">
    <citation type="submission" date="2019-06" db="EMBL/GenBank/DDBJ databases">
        <title>Enrichment of Autotrophic Halophilic Microorganisms from Red Sea Brine Pool Using Microbial Electrosynthesis System.</title>
        <authorList>
            <person name="Alqahtani M.F."/>
            <person name="Bajracharya S."/>
            <person name="Katuri K.P."/>
            <person name="Ali M."/>
            <person name="Saikaly P.E."/>
        </authorList>
    </citation>
    <scope>NUCLEOTIDE SEQUENCE [LARGE SCALE GENOMIC DNA]</scope>
    <source>
        <strain evidence="20">MES6</strain>
    </source>
</reference>
<comment type="similarity">
    <text evidence="2 17">Belongs to the cation transport ATPase (P-type) (TC 3.A.3) family. Type IB subfamily.</text>
</comment>
<evidence type="ECO:0000256" key="10">
    <source>
        <dbReference type="ARBA" id="ARBA00022840"/>
    </source>
</evidence>
<keyword evidence="14" id="KW-0186">Copper</keyword>
<dbReference type="RefSeq" id="WP_273249024.1">
    <property type="nucleotide sequence ID" value="NZ_VENJ01000007.1"/>
</dbReference>
<dbReference type="PROSITE" id="PS00154">
    <property type="entry name" value="ATPASE_E1_E2"/>
    <property type="match status" value="1"/>
</dbReference>
<dbReference type="Proteomes" id="UP000483078">
    <property type="component" value="Unassembled WGS sequence"/>
</dbReference>
<dbReference type="Gene3D" id="3.40.50.1000">
    <property type="entry name" value="HAD superfamily/HAD-like"/>
    <property type="match status" value="1"/>
</dbReference>
<dbReference type="CDD" id="cd00371">
    <property type="entry name" value="HMA"/>
    <property type="match status" value="2"/>
</dbReference>
<keyword evidence="7" id="KW-0677">Repeat</keyword>
<dbReference type="InterPro" id="IPR044492">
    <property type="entry name" value="P_typ_ATPase_HD_dom"/>
</dbReference>
<protein>
    <submittedName>
        <fullName evidence="20">Copper-translocating P-type ATPase</fullName>
    </submittedName>
</protein>
<evidence type="ECO:0000256" key="3">
    <source>
        <dbReference type="ARBA" id="ARBA00022448"/>
    </source>
</evidence>
<dbReference type="PROSITE" id="PS50846">
    <property type="entry name" value="HMA_2"/>
    <property type="match status" value="2"/>
</dbReference>
<evidence type="ECO:0000256" key="8">
    <source>
        <dbReference type="ARBA" id="ARBA00022741"/>
    </source>
</evidence>
<dbReference type="InterPro" id="IPR023298">
    <property type="entry name" value="ATPase_P-typ_TM_dom_sf"/>
</dbReference>
<evidence type="ECO:0000256" key="7">
    <source>
        <dbReference type="ARBA" id="ARBA00022737"/>
    </source>
</evidence>
<feature type="transmembrane region" description="Helical" evidence="17">
    <location>
        <begin position="265"/>
        <end position="284"/>
    </location>
</feature>
<dbReference type="GO" id="GO:0005886">
    <property type="term" value="C:plasma membrane"/>
    <property type="evidence" value="ECO:0007669"/>
    <property type="project" value="UniProtKB-SubCell"/>
</dbReference>
<dbReference type="NCBIfam" id="TIGR00003">
    <property type="entry name" value="copper ion binding protein"/>
    <property type="match status" value="2"/>
</dbReference>
<name>A0A7C9LN06_9RHOB</name>
<dbReference type="InterPro" id="IPR036412">
    <property type="entry name" value="HAD-like_sf"/>
</dbReference>
<dbReference type="Pfam" id="PF00403">
    <property type="entry name" value="HMA"/>
    <property type="match status" value="2"/>
</dbReference>
<dbReference type="InterPro" id="IPR023214">
    <property type="entry name" value="HAD_sf"/>
</dbReference>
<dbReference type="PANTHER" id="PTHR43520">
    <property type="entry name" value="ATP7, ISOFORM B"/>
    <property type="match status" value="1"/>
</dbReference>
<dbReference type="InterPro" id="IPR008250">
    <property type="entry name" value="ATPase_P-typ_transduc_dom_A_sf"/>
</dbReference>
<dbReference type="NCBIfam" id="TIGR01494">
    <property type="entry name" value="ATPase_P-type"/>
    <property type="match status" value="1"/>
</dbReference>
<dbReference type="PANTHER" id="PTHR43520:SF8">
    <property type="entry name" value="P-TYPE CU(+) TRANSPORTER"/>
    <property type="match status" value="1"/>
</dbReference>
<dbReference type="Pfam" id="PF00702">
    <property type="entry name" value="Hydrolase"/>
    <property type="match status" value="1"/>
</dbReference>
<evidence type="ECO:0000256" key="14">
    <source>
        <dbReference type="ARBA" id="ARBA00023008"/>
    </source>
</evidence>
<dbReference type="SUPFAM" id="SSF81653">
    <property type="entry name" value="Calcium ATPase, transduction domain A"/>
    <property type="match status" value="1"/>
</dbReference>
<evidence type="ECO:0000256" key="5">
    <source>
        <dbReference type="ARBA" id="ARBA00022692"/>
    </source>
</evidence>
<dbReference type="GO" id="GO:0060003">
    <property type="term" value="P:copper ion export"/>
    <property type="evidence" value="ECO:0007669"/>
    <property type="project" value="UniProtKB-ARBA"/>
</dbReference>
<evidence type="ECO:0000256" key="11">
    <source>
        <dbReference type="ARBA" id="ARBA00022842"/>
    </source>
</evidence>
<feature type="transmembrane region" description="Helical" evidence="17">
    <location>
        <begin position="237"/>
        <end position="259"/>
    </location>
</feature>
<evidence type="ECO:0000256" key="9">
    <source>
        <dbReference type="ARBA" id="ARBA00022796"/>
    </source>
</evidence>
<evidence type="ECO:0000256" key="13">
    <source>
        <dbReference type="ARBA" id="ARBA00022989"/>
    </source>
</evidence>
<feature type="domain" description="HMA" evidence="19">
    <location>
        <begin position="5"/>
        <end position="70"/>
    </location>
</feature>
<evidence type="ECO:0000256" key="12">
    <source>
        <dbReference type="ARBA" id="ARBA00022967"/>
    </source>
</evidence>
<dbReference type="InterPro" id="IPR027256">
    <property type="entry name" value="P-typ_ATPase_IB"/>
</dbReference>
<dbReference type="Gene3D" id="3.40.1110.10">
    <property type="entry name" value="Calcium-transporting ATPase, cytoplasmic domain N"/>
    <property type="match status" value="2"/>
</dbReference>
<keyword evidence="15" id="KW-0406">Ion transport</keyword>
<feature type="transmembrane region" description="Helical" evidence="17">
    <location>
        <begin position="199"/>
        <end position="216"/>
    </location>
</feature>
<keyword evidence="8 17" id="KW-0547">Nucleotide-binding</keyword>
<dbReference type="InterPro" id="IPR036163">
    <property type="entry name" value="HMA_dom_sf"/>
</dbReference>
<dbReference type="SFLD" id="SFLDG00002">
    <property type="entry name" value="C1.7:_P-type_atpase_like"/>
    <property type="match status" value="1"/>
</dbReference>
<feature type="transmembrane region" description="Helical" evidence="17">
    <location>
        <begin position="446"/>
        <end position="469"/>
    </location>
</feature>
<comment type="subcellular location">
    <subcellularLocation>
        <location evidence="1">Cell membrane</location>
        <topology evidence="1">Multi-pass membrane protein</topology>
    </subcellularLocation>
</comment>
<dbReference type="InterPro" id="IPR017969">
    <property type="entry name" value="Heavy-metal-associated_CS"/>
</dbReference>
<evidence type="ECO:0000256" key="4">
    <source>
        <dbReference type="ARBA" id="ARBA00022475"/>
    </source>
</evidence>
<dbReference type="GO" id="GO:0005507">
    <property type="term" value="F:copper ion binding"/>
    <property type="evidence" value="ECO:0007669"/>
    <property type="project" value="InterPro"/>
</dbReference>
<dbReference type="SUPFAM" id="SSF81665">
    <property type="entry name" value="Calcium ATPase, transmembrane domain M"/>
    <property type="match status" value="1"/>
</dbReference>
<dbReference type="FunFam" id="3.30.70.100:FF:000001">
    <property type="entry name" value="ATPase copper transporting beta"/>
    <property type="match status" value="1"/>
</dbReference>
<dbReference type="PROSITE" id="PS01047">
    <property type="entry name" value="HMA_1"/>
    <property type="match status" value="2"/>
</dbReference>
<dbReference type="EMBL" id="VENJ01000007">
    <property type="protein sequence ID" value="MTJ04382.1"/>
    <property type="molecule type" value="Genomic_DNA"/>
</dbReference>
<keyword evidence="12" id="KW-1278">Translocase</keyword>
<evidence type="ECO:0000256" key="15">
    <source>
        <dbReference type="ARBA" id="ARBA00023065"/>
    </source>
</evidence>
<accession>A0A7C9LN06</accession>
<evidence type="ECO:0000256" key="17">
    <source>
        <dbReference type="RuleBase" id="RU362081"/>
    </source>
</evidence>
<feature type="compositionally biased region" description="Basic and acidic residues" evidence="18">
    <location>
        <begin position="826"/>
        <end position="839"/>
    </location>
</feature>
<dbReference type="SFLD" id="SFLDS00003">
    <property type="entry name" value="Haloacid_Dehalogenase"/>
    <property type="match status" value="1"/>
</dbReference>
<dbReference type="FunFam" id="2.70.150.10:FF:000020">
    <property type="entry name" value="Copper-exporting P-type ATPase A"/>
    <property type="match status" value="1"/>
</dbReference>
<dbReference type="NCBIfam" id="TIGR01511">
    <property type="entry name" value="ATPase-IB1_Cu"/>
    <property type="match status" value="1"/>
</dbReference>